<name>A0A518C1C7_9BACT</name>
<dbReference type="InterPro" id="IPR017870">
    <property type="entry name" value="FeS_cluster_insertion_CS"/>
</dbReference>
<dbReference type="Gene3D" id="2.60.300.12">
    <property type="entry name" value="HesB-like domain"/>
    <property type="match status" value="1"/>
</dbReference>
<dbReference type="EMBL" id="CP036280">
    <property type="protein sequence ID" value="QDU73004.1"/>
    <property type="molecule type" value="Genomic_DNA"/>
</dbReference>
<protein>
    <submittedName>
        <fullName evidence="2">Iron-sulfur cluster insertion protein ErpA</fullName>
    </submittedName>
</protein>
<dbReference type="PANTHER" id="PTHR47265:SF1">
    <property type="entry name" value="IRON-SULFUR ASSEMBLY PROTEIN ISCA, CHLOROPLASTIC"/>
    <property type="match status" value="1"/>
</dbReference>
<evidence type="ECO:0000313" key="2">
    <source>
        <dbReference type="EMBL" id="QDU73004.1"/>
    </source>
</evidence>
<proteinExistence type="predicted"/>
<gene>
    <name evidence="2" type="primary">erpA</name>
    <name evidence="2" type="ORF">Pan265_28820</name>
</gene>
<dbReference type="KEGG" id="mcad:Pan265_28820"/>
<dbReference type="InterPro" id="IPR016092">
    <property type="entry name" value="ATAP"/>
</dbReference>
<dbReference type="PROSITE" id="PS01152">
    <property type="entry name" value="HESB"/>
    <property type="match status" value="1"/>
</dbReference>
<organism evidence="2 3">
    <name type="scientific">Mucisphaera calidilacus</name>
    <dbReference type="NCBI Taxonomy" id="2527982"/>
    <lineage>
        <taxon>Bacteria</taxon>
        <taxon>Pseudomonadati</taxon>
        <taxon>Planctomycetota</taxon>
        <taxon>Phycisphaerae</taxon>
        <taxon>Phycisphaerales</taxon>
        <taxon>Phycisphaeraceae</taxon>
        <taxon>Mucisphaera</taxon>
    </lineage>
</organism>
<dbReference type="RefSeq" id="WP_145447145.1">
    <property type="nucleotide sequence ID" value="NZ_CP036280.1"/>
</dbReference>
<keyword evidence="3" id="KW-1185">Reference proteome</keyword>
<evidence type="ECO:0000259" key="1">
    <source>
        <dbReference type="Pfam" id="PF01521"/>
    </source>
</evidence>
<feature type="domain" description="Core" evidence="1">
    <location>
        <begin position="1"/>
        <end position="105"/>
    </location>
</feature>
<dbReference type="NCBIfam" id="TIGR00049">
    <property type="entry name" value="iron-sulfur cluster assembly accessory protein"/>
    <property type="match status" value="1"/>
</dbReference>
<dbReference type="InterPro" id="IPR031108">
    <property type="entry name" value="IscA_plant_cyanobact"/>
</dbReference>
<dbReference type="InterPro" id="IPR000361">
    <property type="entry name" value="ATAP_core_dom"/>
</dbReference>
<sequence>MGITISETAAREISTIIDQQELDRQKVRLRVGVKGGGCSGFSYLLDLTETARDADEEFDQHGIKVVCDPKSYLYLNGVSIDFKDEVMGRGFVFNNPNATSSCGCGSSFSA</sequence>
<dbReference type="PANTHER" id="PTHR47265">
    <property type="entry name" value="IRON-SULFUR ASSEMBLY PROTEIN ISCA, CHLOROPLASTIC"/>
    <property type="match status" value="1"/>
</dbReference>
<reference evidence="2 3" key="1">
    <citation type="submission" date="2019-02" db="EMBL/GenBank/DDBJ databases">
        <title>Deep-cultivation of Planctomycetes and their phenomic and genomic characterization uncovers novel biology.</title>
        <authorList>
            <person name="Wiegand S."/>
            <person name="Jogler M."/>
            <person name="Boedeker C."/>
            <person name="Pinto D."/>
            <person name="Vollmers J."/>
            <person name="Rivas-Marin E."/>
            <person name="Kohn T."/>
            <person name="Peeters S.H."/>
            <person name="Heuer A."/>
            <person name="Rast P."/>
            <person name="Oberbeckmann S."/>
            <person name="Bunk B."/>
            <person name="Jeske O."/>
            <person name="Meyerdierks A."/>
            <person name="Storesund J.E."/>
            <person name="Kallscheuer N."/>
            <person name="Luecker S."/>
            <person name="Lage O.M."/>
            <person name="Pohl T."/>
            <person name="Merkel B.J."/>
            <person name="Hornburger P."/>
            <person name="Mueller R.-W."/>
            <person name="Bruemmer F."/>
            <person name="Labrenz M."/>
            <person name="Spormann A.M."/>
            <person name="Op den Camp H."/>
            <person name="Overmann J."/>
            <person name="Amann R."/>
            <person name="Jetten M.S.M."/>
            <person name="Mascher T."/>
            <person name="Medema M.H."/>
            <person name="Devos D.P."/>
            <person name="Kaster A.-K."/>
            <person name="Ovreas L."/>
            <person name="Rohde M."/>
            <person name="Galperin M.Y."/>
            <person name="Jogler C."/>
        </authorList>
    </citation>
    <scope>NUCLEOTIDE SEQUENCE [LARGE SCALE GENOMIC DNA]</scope>
    <source>
        <strain evidence="2 3">Pan265</strain>
    </source>
</reference>
<dbReference type="Proteomes" id="UP000320386">
    <property type="component" value="Chromosome"/>
</dbReference>
<dbReference type="OrthoDB" id="9801228at2"/>
<dbReference type="InterPro" id="IPR035903">
    <property type="entry name" value="HesB-like_dom_sf"/>
</dbReference>
<dbReference type="GO" id="GO:0016226">
    <property type="term" value="P:iron-sulfur cluster assembly"/>
    <property type="evidence" value="ECO:0007669"/>
    <property type="project" value="InterPro"/>
</dbReference>
<dbReference type="SUPFAM" id="SSF89360">
    <property type="entry name" value="HesB-like domain"/>
    <property type="match status" value="1"/>
</dbReference>
<evidence type="ECO:0000313" key="3">
    <source>
        <dbReference type="Proteomes" id="UP000320386"/>
    </source>
</evidence>
<dbReference type="GO" id="GO:0051537">
    <property type="term" value="F:2 iron, 2 sulfur cluster binding"/>
    <property type="evidence" value="ECO:0007669"/>
    <property type="project" value="UniProtKB-ARBA"/>
</dbReference>
<dbReference type="AlphaFoldDB" id="A0A518C1C7"/>
<dbReference type="Pfam" id="PF01521">
    <property type="entry name" value="Fe-S_biosyn"/>
    <property type="match status" value="1"/>
</dbReference>
<accession>A0A518C1C7</accession>